<keyword evidence="5" id="KW-0742">SOS response</keyword>
<keyword evidence="3" id="KW-0741">SOS mutagenesis</keyword>
<dbReference type="PROSITE" id="PS50173">
    <property type="entry name" value="UMUC"/>
    <property type="match status" value="1"/>
</dbReference>
<keyword evidence="8" id="KW-1185">Reference proteome</keyword>
<dbReference type="Pfam" id="PF13438">
    <property type="entry name" value="DUF4113"/>
    <property type="match status" value="1"/>
</dbReference>
<keyword evidence="2" id="KW-0227">DNA damage</keyword>
<dbReference type="GO" id="GO:0003887">
    <property type="term" value="F:DNA-directed DNA polymerase activity"/>
    <property type="evidence" value="ECO:0007669"/>
    <property type="project" value="TreeGrafter"/>
</dbReference>
<dbReference type="InterPro" id="IPR043128">
    <property type="entry name" value="Rev_trsase/Diguanyl_cyclase"/>
</dbReference>
<feature type="domain" description="UmuC" evidence="6">
    <location>
        <begin position="6"/>
        <end position="192"/>
    </location>
</feature>
<dbReference type="InterPro" id="IPR017961">
    <property type="entry name" value="DNA_pol_Y-fam_little_finger"/>
</dbReference>
<accession>A0A2R5F4B4</accession>
<dbReference type="CDD" id="cd01700">
    <property type="entry name" value="PolY_Pol_V_umuC"/>
    <property type="match status" value="1"/>
</dbReference>
<dbReference type="Gene3D" id="3.30.70.270">
    <property type="match status" value="1"/>
</dbReference>
<dbReference type="GO" id="GO:0006281">
    <property type="term" value="P:DNA repair"/>
    <property type="evidence" value="ECO:0007669"/>
    <property type="project" value="UniProtKB-KW"/>
</dbReference>
<organism evidence="7 8">
    <name type="scientific">Novimethylophilus kurashikiensis</name>
    <dbReference type="NCBI Taxonomy" id="1825523"/>
    <lineage>
        <taxon>Bacteria</taxon>
        <taxon>Pseudomonadati</taxon>
        <taxon>Pseudomonadota</taxon>
        <taxon>Betaproteobacteria</taxon>
        <taxon>Nitrosomonadales</taxon>
        <taxon>Methylophilaceae</taxon>
        <taxon>Novimethylophilus</taxon>
    </lineage>
</organism>
<name>A0A2R5F4B4_9PROT</name>
<dbReference type="InterPro" id="IPR001126">
    <property type="entry name" value="UmuC"/>
</dbReference>
<evidence type="ECO:0000256" key="2">
    <source>
        <dbReference type="ARBA" id="ARBA00022763"/>
    </source>
</evidence>
<reference evidence="7 8" key="1">
    <citation type="journal article" date="2018" name="Environ. Microbiol.">
        <title>Isolation and genomic characterization of Novimethylophilus kurashikiensis gen. nov. sp. nov., a new lanthanide-dependent methylotrophic species of Methylophilaceae.</title>
        <authorList>
            <person name="Lv H."/>
            <person name="Sahin N."/>
            <person name="Tani A."/>
        </authorList>
    </citation>
    <scope>NUCLEOTIDE SEQUENCE [LARGE SCALE GENOMIC DNA]</scope>
    <source>
        <strain evidence="7 8">La2-4</strain>
    </source>
</reference>
<dbReference type="PANTHER" id="PTHR11076:SF34">
    <property type="entry name" value="PROTEIN UMUC"/>
    <property type="match status" value="1"/>
</dbReference>
<evidence type="ECO:0000256" key="4">
    <source>
        <dbReference type="ARBA" id="ARBA00023204"/>
    </source>
</evidence>
<gene>
    <name evidence="7" type="primary">umuC</name>
    <name evidence="7" type="ORF">NMK_0801</name>
</gene>
<dbReference type="InterPro" id="IPR050116">
    <property type="entry name" value="DNA_polymerase-Y"/>
</dbReference>
<dbReference type="Gene3D" id="1.10.150.20">
    <property type="entry name" value="5' to 3' exonuclease, C-terminal subdomain"/>
    <property type="match status" value="1"/>
</dbReference>
<dbReference type="GO" id="GO:0003684">
    <property type="term" value="F:damaged DNA binding"/>
    <property type="evidence" value="ECO:0007669"/>
    <property type="project" value="InterPro"/>
</dbReference>
<dbReference type="Gene3D" id="3.40.1170.60">
    <property type="match status" value="1"/>
</dbReference>
<dbReference type="InterPro" id="IPR025188">
    <property type="entry name" value="DUF4113"/>
</dbReference>
<evidence type="ECO:0000256" key="1">
    <source>
        <dbReference type="ARBA" id="ARBA00010945"/>
    </source>
</evidence>
<dbReference type="Proteomes" id="UP000245081">
    <property type="component" value="Unassembled WGS sequence"/>
</dbReference>
<dbReference type="AlphaFoldDB" id="A0A2R5F4B4"/>
<dbReference type="GO" id="GO:0009432">
    <property type="term" value="P:SOS response"/>
    <property type="evidence" value="ECO:0007669"/>
    <property type="project" value="UniProtKB-KW"/>
</dbReference>
<dbReference type="SUPFAM" id="SSF56672">
    <property type="entry name" value="DNA/RNA polymerases"/>
    <property type="match status" value="1"/>
</dbReference>
<evidence type="ECO:0000256" key="5">
    <source>
        <dbReference type="ARBA" id="ARBA00023236"/>
    </source>
</evidence>
<dbReference type="EMBL" id="BDOQ01000003">
    <property type="protein sequence ID" value="GBG13257.1"/>
    <property type="molecule type" value="Genomic_DNA"/>
</dbReference>
<dbReference type="Pfam" id="PF11799">
    <property type="entry name" value="IMS_C"/>
    <property type="match status" value="1"/>
</dbReference>
<evidence type="ECO:0000259" key="6">
    <source>
        <dbReference type="PROSITE" id="PS50173"/>
    </source>
</evidence>
<dbReference type="OrthoDB" id="9808813at2"/>
<dbReference type="InterPro" id="IPR043502">
    <property type="entry name" value="DNA/RNA_pol_sf"/>
</dbReference>
<comment type="similarity">
    <text evidence="1">Belongs to the DNA polymerase type-Y family.</text>
</comment>
<keyword evidence="4" id="KW-0234">DNA repair</keyword>
<evidence type="ECO:0000313" key="7">
    <source>
        <dbReference type="EMBL" id="GBG13257.1"/>
    </source>
</evidence>
<dbReference type="NCBIfam" id="NF002955">
    <property type="entry name" value="PRK03609.1"/>
    <property type="match status" value="1"/>
</dbReference>
<dbReference type="RefSeq" id="WP_109014478.1">
    <property type="nucleotide sequence ID" value="NZ_BDOQ01000003.1"/>
</dbReference>
<dbReference type="Pfam" id="PF00817">
    <property type="entry name" value="IMS"/>
    <property type="match status" value="1"/>
</dbReference>
<evidence type="ECO:0000313" key="8">
    <source>
        <dbReference type="Proteomes" id="UP000245081"/>
    </source>
</evidence>
<comment type="caution">
    <text evidence="7">The sequence shown here is derived from an EMBL/GenBank/DDBJ whole genome shotgun (WGS) entry which is preliminary data.</text>
</comment>
<dbReference type="GO" id="GO:0005829">
    <property type="term" value="C:cytosol"/>
    <property type="evidence" value="ECO:0007669"/>
    <property type="project" value="TreeGrafter"/>
</dbReference>
<proteinExistence type="inferred from homology"/>
<protein>
    <submittedName>
        <fullName evidence="7">DNA polymerase V</fullName>
    </submittedName>
</protein>
<sequence length="425" mass="47332">MTRSTIALVDVNNFYVSCERVFRPDLARKPVVVLSNNDGCIISRSNEAKALGIKMGAPWFQTAKFAQQEGVHVFSSNYPLYADMSTRVMATLAHFGFAQEVYSIDESFLWVARPEKTSFTELGQSIRSTVDRWTGLPVSVGMGPSKTLAKLANHLGKKTGGFNEICDISTTPESTLDLWLEQLPVETVWGIGTRMALQLHKLGIRSALDLKRAQPRHLRQHYSVVIEKIVRELNGVSCLSLEEIAPPKKQIVSSRSFGVCVSELNDLKQAVTYHTARAAEKMRAQHSKASIIQVMIRTSPHTEQPFYGNSITLPFEAPTHDTFHMVHAALNGLQRIYRAGHRYQKAGIVLGELSNATVAQGDLFQSAETTQRASRLMEAIDQVNRRFGKAKLTIAAQGIEHSWAMRQAHLSPAYTTQWSDIPKVN</sequence>
<dbReference type="GO" id="GO:0042276">
    <property type="term" value="P:error-prone translesion synthesis"/>
    <property type="evidence" value="ECO:0007669"/>
    <property type="project" value="TreeGrafter"/>
</dbReference>
<evidence type="ECO:0000256" key="3">
    <source>
        <dbReference type="ARBA" id="ARBA00023199"/>
    </source>
</evidence>
<dbReference type="PANTHER" id="PTHR11076">
    <property type="entry name" value="DNA REPAIR POLYMERASE UMUC / TRANSFERASE FAMILY MEMBER"/>
    <property type="match status" value="1"/>
</dbReference>